<gene>
    <name evidence="3" type="ORF">KFL_004000070</name>
</gene>
<sequence length="387" mass="43542">MATSSAIQRGSLAPLSSVTHTTAVVEESRCFSAVARKSKPAKFSNYGHGMQKLTFSSLLGGGQRSLGQGFRNPEQQEPRKAGSEIVAQAVSTRFNRKARRAENVEGDFFVDHTCIDCDTCRWMAPETFSHLNGQSAVHRQPQTPDERTRALQALLACPTASIRTETPPKDIKDAQNTFPLAIDPETLPGVYHSGYHSENSYGATSYFVHRPERGNILIDSPRFTEVLAKRIEQMGGVRYMFLTHQDDVADHAKWAARFGCERIIHEDDVRSSTRDVERKLEGSGPWTLDEEVELIHTPGHTAGCVSLFYKPHKALFTGDHLAYSRRQEGLSIFRGVNWYSVSKQIDSVRKLIPLDFLWLLPGHGRRYHFESEADRREKLEELVAQES</sequence>
<dbReference type="STRING" id="105231.A0A1Y1IAW0"/>
<evidence type="ECO:0000313" key="4">
    <source>
        <dbReference type="Proteomes" id="UP000054558"/>
    </source>
</evidence>
<feature type="domain" description="Metallo-beta-lactamase" evidence="2">
    <location>
        <begin position="202"/>
        <end position="363"/>
    </location>
</feature>
<dbReference type="Pfam" id="PF13370">
    <property type="entry name" value="Fer4_13"/>
    <property type="match status" value="1"/>
</dbReference>
<dbReference type="OrthoDB" id="17458at2759"/>
<dbReference type="PANTHER" id="PTHR42773:SF1">
    <property type="entry name" value="METALLO-BETA-LACTAMASE FAMILY PROTEIN"/>
    <property type="match status" value="1"/>
</dbReference>
<dbReference type="PANTHER" id="PTHR42773">
    <property type="entry name" value="METALLO-BETA-LACTAMASE-RELATED"/>
    <property type="match status" value="1"/>
</dbReference>
<dbReference type="SMART" id="SM00849">
    <property type="entry name" value="Lactamase_B"/>
    <property type="match status" value="1"/>
</dbReference>
<proteinExistence type="predicted"/>
<dbReference type="CDD" id="cd07727">
    <property type="entry name" value="YmaE-like_MBL-fold"/>
    <property type="match status" value="1"/>
</dbReference>
<organism evidence="3 4">
    <name type="scientific">Klebsormidium nitens</name>
    <name type="common">Green alga</name>
    <name type="synonym">Ulothrix nitens</name>
    <dbReference type="NCBI Taxonomy" id="105231"/>
    <lineage>
        <taxon>Eukaryota</taxon>
        <taxon>Viridiplantae</taxon>
        <taxon>Streptophyta</taxon>
        <taxon>Klebsormidiophyceae</taxon>
        <taxon>Klebsormidiales</taxon>
        <taxon>Klebsormidiaceae</taxon>
        <taxon>Klebsormidium</taxon>
    </lineage>
</organism>
<dbReference type="AlphaFoldDB" id="A0A1Y1IAW0"/>
<protein>
    <submittedName>
        <fullName evidence="3">Metallo-beta-lactamase family protein</fullName>
    </submittedName>
</protein>
<dbReference type="InterPro" id="IPR036866">
    <property type="entry name" value="RibonucZ/Hydroxyglut_hydro"/>
</dbReference>
<keyword evidence="4" id="KW-1185">Reference proteome</keyword>
<name>A0A1Y1IAW0_KLENI</name>
<feature type="region of interest" description="Disordered" evidence="1">
    <location>
        <begin position="64"/>
        <end position="83"/>
    </location>
</feature>
<dbReference type="Pfam" id="PF00753">
    <property type="entry name" value="Lactamase_B"/>
    <property type="match status" value="1"/>
</dbReference>
<dbReference type="InterPro" id="IPR001279">
    <property type="entry name" value="Metallo-B-lactamas"/>
</dbReference>
<dbReference type="SUPFAM" id="SSF56281">
    <property type="entry name" value="Metallo-hydrolase/oxidoreductase"/>
    <property type="match status" value="1"/>
</dbReference>
<evidence type="ECO:0000256" key="1">
    <source>
        <dbReference type="SAM" id="MobiDB-lite"/>
    </source>
</evidence>
<reference evidence="3 4" key="1">
    <citation type="journal article" date="2014" name="Nat. Commun.">
        <title>Klebsormidium flaccidum genome reveals primary factors for plant terrestrial adaptation.</title>
        <authorList>
            <person name="Hori K."/>
            <person name="Maruyama F."/>
            <person name="Fujisawa T."/>
            <person name="Togashi T."/>
            <person name="Yamamoto N."/>
            <person name="Seo M."/>
            <person name="Sato S."/>
            <person name="Yamada T."/>
            <person name="Mori H."/>
            <person name="Tajima N."/>
            <person name="Moriyama T."/>
            <person name="Ikeuchi M."/>
            <person name="Watanabe M."/>
            <person name="Wada H."/>
            <person name="Kobayashi K."/>
            <person name="Saito M."/>
            <person name="Masuda T."/>
            <person name="Sasaki-Sekimoto Y."/>
            <person name="Mashiguchi K."/>
            <person name="Awai K."/>
            <person name="Shimojima M."/>
            <person name="Masuda S."/>
            <person name="Iwai M."/>
            <person name="Nobusawa T."/>
            <person name="Narise T."/>
            <person name="Kondo S."/>
            <person name="Saito H."/>
            <person name="Sato R."/>
            <person name="Murakawa M."/>
            <person name="Ihara Y."/>
            <person name="Oshima-Yamada Y."/>
            <person name="Ohtaka K."/>
            <person name="Satoh M."/>
            <person name="Sonobe K."/>
            <person name="Ishii M."/>
            <person name="Ohtani R."/>
            <person name="Kanamori-Sato M."/>
            <person name="Honoki R."/>
            <person name="Miyazaki D."/>
            <person name="Mochizuki H."/>
            <person name="Umetsu J."/>
            <person name="Higashi K."/>
            <person name="Shibata D."/>
            <person name="Kamiya Y."/>
            <person name="Sato N."/>
            <person name="Nakamura Y."/>
            <person name="Tabata S."/>
            <person name="Ida S."/>
            <person name="Kurokawa K."/>
            <person name="Ohta H."/>
        </authorList>
    </citation>
    <scope>NUCLEOTIDE SEQUENCE [LARGE SCALE GENOMIC DNA]</scope>
    <source>
        <strain evidence="3 4">NIES-2285</strain>
    </source>
</reference>
<dbReference type="SUPFAM" id="SSF54862">
    <property type="entry name" value="4Fe-4S ferredoxins"/>
    <property type="match status" value="1"/>
</dbReference>
<dbReference type="Proteomes" id="UP000054558">
    <property type="component" value="Unassembled WGS sequence"/>
</dbReference>
<dbReference type="Gene3D" id="3.60.15.10">
    <property type="entry name" value="Ribonuclease Z/Hydroxyacylglutathione hydrolase-like"/>
    <property type="match status" value="1"/>
</dbReference>
<dbReference type="Gene3D" id="3.30.70.20">
    <property type="match status" value="1"/>
</dbReference>
<dbReference type="OMA" id="RYCFSGD"/>
<dbReference type="EMBL" id="DF237349">
    <property type="protein sequence ID" value="GAQ88104.1"/>
    <property type="molecule type" value="Genomic_DNA"/>
</dbReference>
<evidence type="ECO:0000259" key="2">
    <source>
        <dbReference type="SMART" id="SM00849"/>
    </source>
</evidence>
<evidence type="ECO:0000313" key="3">
    <source>
        <dbReference type="EMBL" id="GAQ88104.1"/>
    </source>
</evidence>
<accession>A0A1Y1IAW0</accession>